<feature type="region of interest" description="Actin-binding" evidence="10">
    <location>
        <begin position="591"/>
        <end position="613"/>
    </location>
</feature>
<feature type="coiled-coil region" evidence="11">
    <location>
        <begin position="1133"/>
        <end position="1160"/>
    </location>
</feature>
<dbReference type="Pfam" id="PF25966">
    <property type="entry name" value="Myo5a"/>
    <property type="match status" value="2"/>
</dbReference>
<feature type="coiled-coil region" evidence="11">
    <location>
        <begin position="1188"/>
        <end position="1253"/>
    </location>
</feature>
<dbReference type="SMART" id="SM01132">
    <property type="entry name" value="DIL"/>
    <property type="match status" value="1"/>
</dbReference>
<dbReference type="Gene3D" id="1.20.58.530">
    <property type="match status" value="1"/>
</dbReference>
<dbReference type="InterPro" id="IPR002710">
    <property type="entry name" value="Dilute_dom"/>
</dbReference>
<dbReference type="GO" id="GO:0016020">
    <property type="term" value="C:membrane"/>
    <property type="evidence" value="ECO:0007669"/>
    <property type="project" value="TreeGrafter"/>
</dbReference>
<feature type="region of interest" description="Disordered" evidence="12">
    <location>
        <begin position="1070"/>
        <end position="1123"/>
    </location>
</feature>
<dbReference type="CDD" id="cd23767">
    <property type="entry name" value="IQCD"/>
    <property type="match status" value="1"/>
</dbReference>
<keyword evidence="6 11" id="KW-0175">Coiled coil</keyword>
<feature type="coiled-coil region" evidence="11">
    <location>
        <begin position="1484"/>
        <end position="1518"/>
    </location>
</feature>
<dbReference type="InterPro" id="IPR036103">
    <property type="entry name" value="MYSc_Myo5"/>
</dbReference>
<dbReference type="InterPro" id="IPR036961">
    <property type="entry name" value="Kinesin_motor_dom_sf"/>
</dbReference>
<keyword evidence="3 10" id="KW-0547">Nucleotide-binding</keyword>
<evidence type="ECO:0000256" key="3">
    <source>
        <dbReference type="ARBA" id="ARBA00022741"/>
    </source>
</evidence>
<dbReference type="GO" id="GO:0051015">
    <property type="term" value="F:actin filament binding"/>
    <property type="evidence" value="ECO:0007669"/>
    <property type="project" value="TreeGrafter"/>
</dbReference>
<accession>A0AAD8C7T1</accession>
<dbReference type="PANTHER" id="PTHR13140:SF706">
    <property type="entry name" value="DILUTE CLASS UNCONVENTIONAL MYOSIN, ISOFORM C"/>
    <property type="match status" value="1"/>
</dbReference>
<dbReference type="GO" id="GO:0005524">
    <property type="term" value="F:ATP binding"/>
    <property type="evidence" value="ECO:0007669"/>
    <property type="project" value="UniProtKB-UniRule"/>
</dbReference>
<evidence type="ECO:0000313" key="16">
    <source>
        <dbReference type="Proteomes" id="UP001233172"/>
    </source>
</evidence>
<dbReference type="SMART" id="SM00242">
    <property type="entry name" value="MYSc"/>
    <property type="match status" value="1"/>
</dbReference>
<feature type="binding site" evidence="10">
    <location>
        <begin position="115"/>
        <end position="122"/>
    </location>
    <ligand>
        <name>ATP</name>
        <dbReference type="ChEBI" id="CHEBI:30616"/>
    </ligand>
</feature>
<dbReference type="PROSITE" id="PS51126">
    <property type="entry name" value="DILUTE"/>
    <property type="match status" value="1"/>
</dbReference>
<reference evidence="15" key="2">
    <citation type="submission" date="2023-04" db="EMBL/GenBank/DDBJ databases">
        <authorList>
            <person name="Bu L."/>
            <person name="Lu L."/>
            <person name="Laidemitt M.R."/>
            <person name="Zhang S.M."/>
            <person name="Mutuku M."/>
            <person name="Mkoji G."/>
            <person name="Steinauer M."/>
            <person name="Loker E.S."/>
        </authorList>
    </citation>
    <scope>NUCLEOTIDE SEQUENCE</scope>
    <source>
        <strain evidence="15">KasaAsao</strain>
        <tissue evidence="15">Whole Snail</tissue>
    </source>
</reference>
<dbReference type="FunFam" id="1.20.58.530:FF:000002">
    <property type="entry name" value="Class V myosin"/>
    <property type="match status" value="1"/>
</dbReference>
<dbReference type="InterPro" id="IPR000048">
    <property type="entry name" value="IQ_motif_EF-hand-BS"/>
</dbReference>
<organism evidence="15 16">
    <name type="scientific">Biomphalaria pfeifferi</name>
    <name type="common">Bloodfluke planorb</name>
    <name type="synonym">Freshwater snail</name>
    <dbReference type="NCBI Taxonomy" id="112525"/>
    <lineage>
        <taxon>Eukaryota</taxon>
        <taxon>Metazoa</taxon>
        <taxon>Spiralia</taxon>
        <taxon>Lophotrochozoa</taxon>
        <taxon>Mollusca</taxon>
        <taxon>Gastropoda</taxon>
        <taxon>Heterobranchia</taxon>
        <taxon>Euthyneura</taxon>
        <taxon>Panpulmonata</taxon>
        <taxon>Hygrophila</taxon>
        <taxon>Lymnaeoidea</taxon>
        <taxon>Planorbidae</taxon>
        <taxon>Biomphalaria</taxon>
    </lineage>
</organism>
<gene>
    <name evidence="15" type="ORF">Bpfe_002863</name>
</gene>
<name>A0AAD8C7T1_BIOPF</name>
<feature type="region of interest" description="Disordered" evidence="12">
    <location>
        <begin position="1341"/>
        <end position="1360"/>
    </location>
</feature>
<dbReference type="Pfam" id="PF00063">
    <property type="entry name" value="Myosin_head"/>
    <property type="match status" value="1"/>
</dbReference>
<sequence>EGTINVTDKTLPHLRNPEILIGENDLTSLSYLNEPEVLYNLKVRFVEQNLIYTYCGIVLVAINPYEYLDIYSNDIIQAYSGQDMGAMDPHIFAVSEEAFKQMSRFDRNQSIIVSGESGAGKTVSAKFAMRYFATVGGSQAETQVERKVLASNPIMEAIGNAKTTRNDNSSRFGKYIEISFSKQHSIVGAHMRTYLLEKSRVVFQASEERNYHIFYQLCASDDLPEFKDFHLGSPEDFFYTSQGAAPQIRDVDDAEELVKTRKAFTTLGFPEKDQMMIFRILSAVLHFGNVTIKEKEGESCEIPAKDPSITIMCKLLGIEESQMRMWLCHRKIQTVNETLTKPLTESQASFARDALVKYIYSSLFDWIVTQINKALQSNTKTFKFIGVLDIYGFETFAVNSFEQFCINYANEKLQQIFNMHVFKLEQEEYVREKIEWSFIDFYDNQPCIDLIESKLGILDLLDEECKMPKGSDANWCQKLYDKHLNKSQHFDKPRMSRSAFIINHFADRVEYQADGFLEKNRDTVLEEQINTLKASEYELVAELFTEESSSSAQAGAKRGRSSSTTQPIKAQPKAGSKQHKKTVGSQFRDSLCALMETLNATTPHYIRCIKPNDLKEAFAFDPKRAVEQLRACGVLETIRISAAGYPSRQVLKELWTYPEFFQRYRVLALSKHIFKNDMRKTCEAILPALISDNDKYRFGKTKIFFRAGQVAYLEKLRADKLRACGVMIQKHIRGWLQRRKYQRVRKSVLLVQTFGRGLLARRHADFLRKTRAATRIQARWRGYRQRQKFNSIHSAVVVLQAHVRAMFARKRYMELLRRHKVLILQKNIRAFTQRIKFKRVMRGIVLVQSHFRRRKAKLQLKILKVEAKSVDHIKQVNKGLENKIIELQQRLDEKAKIAHQAQMYEVEIVKMKEAMNKLKSTEEEAKLSSNKVVDLADELERLRAELEKVKGEKQDLIMEKDMLVAQHDQVVTAMVEEKMILKEELDKAQSTIKRHDEELDEYVREKVAAANKLLIQEFESERAHHQKLVKEHARLQQRLENLHSEMQVLTSPTKGHHRSPSDISAISIESYSSSAADSERKAEEDEDQGYDTTARKHEVKKLGNSRAPEPPSGDIGDKEEEKAPAEALDIGLVLKLQNKVKDLEREKKQLMEKIESMEEDTSRGTIITDSAFDALKQELVSSEEVGIVIKLQKRVRELEAVKKKLTRELDQREEDKSDRPATWTEDAFESLKMQDLQNDNDKLRREVSKLMKSIAESVPMENSKKSNSKAGQEFFDPTSESSEADEEEKYEIEDTFGAFQMAAMFHHLGLSVVYKFVLTNLLKACGLFSPPLFLPLELSRGQPSKEPGTPPAGVCTAPPKPGDAVMCDPGRSRTMAVAPRHGALPPVSVVCLMPIIVWQESKAHGEALVPPGLQPPCAGGSPLQVSIYAQFEAMADELERRREECLQLKAMLADRTITTHSIARESYGGNDVLVNEDNELEMAYKTQKDLNRLLQSQLEKTEKDIKKKEKQYAADIGELKKENDRQQKIISQSLNLGPEAKIEATMQHEITRLTSENLDLRESMDKQSDQIRKLKKMLKVYAKKLKDGEGWPDKWNWVRPSMSVSSDLAAEIAAEIENEENTTSTDAIATVIHRERSYMGMLEFKKEDEGALIKNLIQDLKPKLASGLIPGLPAYILFMCVRHTDYVNDDEKVKSLLTATINGIKKVVKRHSDDLERITLWLANTCRLLHTLKQYSGEKQFQNENTPKQNEQSLRNFDLSEYRQVFSDLAVWNYQALMKLMEELIQPNIVPAILEHEAIAGLTASKPSGLRGRSSSNARELEDGKDSQHALDALMRTLNSYMRIVKQHAVDPELVKQIFRQLFYFLCAGALNNLLLRKDMCNWSKGMQIRYNLSHLEQWLRDNNLHEFGAQAALEPIIQASQLLQARKTDSDVDSVCDMCSKLTTAQIVKILNIYTPVDEFEERVPVAFIRKIQSKLKEREEQGTASNTLLLDTKYSYPVTFPFNPSSVALETITVPEQLHLGFLIKH</sequence>
<comment type="similarity">
    <text evidence="1 10">Belongs to the TRAFAC class myosin-kinesin ATPase superfamily. Myosin family.</text>
</comment>
<dbReference type="PROSITE" id="PS50096">
    <property type="entry name" value="IQ"/>
    <property type="match status" value="4"/>
</dbReference>
<feature type="region of interest" description="Disordered" evidence="12">
    <location>
        <begin position="550"/>
        <end position="582"/>
    </location>
</feature>
<feature type="region of interest" description="Disordered" evidence="12">
    <location>
        <begin position="1805"/>
        <end position="1826"/>
    </location>
</feature>
<dbReference type="GO" id="GO:0005737">
    <property type="term" value="C:cytoplasm"/>
    <property type="evidence" value="ECO:0007669"/>
    <property type="project" value="TreeGrafter"/>
</dbReference>
<dbReference type="Gene3D" id="6.20.240.20">
    <property type="match status" value="1"/>
</dbReference>
<protein>
    <submittedName>
        <fullName evidence="15">Unconventional myosin-Va-like isoform X2</fullName>
    </submittedName>
</protein>
<dbReference type="CDD" id="cd01380">
    <property type="entry name" value="MYSc_Myo5"/>
    <property type="match status" value="1"/>
</dbReference>
<evidence type="ECO:0000256" key="10">
    <source>
        <dbReference type="PROSITE-ProRule" id="PRU00782"/>
    </source>
</evidence>
<feature type="domain" description="Dilute" evidence="13">
    <location>
        <begin position="1698"/>
        <end position="1979"/>
    </location>
</feature>
<keyword evidence="7 10" id="KW-0518">Myosin</keyword>
<evidence type="ECO:0000313" key="15">
    <source>
        <dbReference type="EMBL" id="KAK0068022.1"/>
    </source>
</evidence>
<reference evidence="15" key="1">
    <citation type="journal article" date="2023" name="PLoS Negl. Trop. Dis.">
        <title>A genome sequence for Biomphalaria pfeifferi, the major vector snail for the human-infecting parasite Schistosoma mansoni.</title>
        <authorList>
            <person name="Bu L."/>
            <person name="Lu L."/>
            <person name="Laidemitt M.R."/>
            <person name="Zhang S.M."/>
            <person name="Mutuku M."/>
            <person name="Mkoji G."/>
            <person name="Steinauer M."/>
            <person name="Loker E.S."/>
        </authorList>
    </citation>
    <scope>NUCLEOTIDE SEQUENCE</scope>
    <source>
        <strain evidence="15">KasaAsao</strain>
    </source>
</reference>
<dbReference type="PRINTS" id="PR00193">
    <property type="entry name" value="MYOSINHEAVY"/>
</dbReference>
<feature type="region of interest" description="Disordered" evidence="12">
    <location>
        <begin position="1255"/>
        <end position="1289"/>
    </location>
</feature>
<dbReference type="CDD" id="cd15470">
    <property type="entry name" value="Myo5_CBD"/>
    <property type="match status" value="1"/>
</dbReference>
<feature type="coiled-coil region" evidence="11">
    <location>
        <begin position="1557"/>
        <end position="1584"/>
    </location>
</feature>
<keyword evidence="9 10" id="KW-0009">Actin-binding</keyword>
<evidence type="ECO:0000256" key="12">
    <source>
        <dbReference type="SAM" id="MobiDB-lite"/>
    </source>
</evidence>
<evidence type="ECO:0000256" key="5">
    <source>
        <dbReference type="ARBA" id="ARBA00022860"/>
    </source>
</evidence>
<dbReference type="Pfam" id="PF01843">
    <property type="entry name" value="DIL"/>
    <property type="match status" value="1"/>
</dbReference>
<keyword evidence="2" id="KW-0677">Repeat</keyword>
<feature type="domain" description="Myosin motor" evidence="14">
    <location>
        <begin position="21"/>
        <end position="718"/>
    </location>
</feature>
<evidence type="ECO:0000256" key="7">
    <source>
        <dbReference type="ARBA" id="ARBA00023123"/>
    </source>
</evidence>
<dbReference type="EMBL" id="JASAOG010000006">
    <property type="protein sequence ID" value="KAK0068022.1"/>
    <property type="molecule type" value="Genomic_DNA"/>
</dbReference>
<keyword evidence="4 10" id="KW-0067">ATP-binding</keyword>
<dbReference type="SUPFAM" id="SSF52540">
    <property type="entry name" value="P-loop containing nucleoside triphosphate hydrolases"/>
    <property type="match status" value="2"/>
</dbReference>
<dbReference type="Gene3D" id="1.20.120.720">
    <property type="entry name" value="Myosin VI head, motor domain, U50 subdomain"/>
    <property type="match status" value="1"/>
</dbReference>
<keyword evidence="5" id="KW-0112">Calmodulin-binding</keyword>
<dbReference type="SMART" id="SM00015">
    <property type="entry name" value="IQ"/>
    <property type="match status" value="6"/>
</dbReference>
<dbReference type="Gene3D" id="3.40.850.10">
    <property type="entry name" value="Kinesin motor domain"/>
    <property type="match status" value="1"/>
</dbReference>
<evidence type="ECO:0000259" key="13">
    <source>
        <dbReference type="PROSITE" id="PS51126"/>
    </source>
</evidence>
<keyword evidence="8 10" id="KW-0505">Motor protein</keyword>
<dbReference type="Gene3D" id="1.10.10.820">
    <property type="match status" value="1"/>
</dbReference>
<evidence type="ECO:0000256" key="2">
    <source>
        <dbReference type="ARBA" id="ARBA00022737"/>
    </source>
</evidence>
<dbReference type="Pfam" id="PF00612">
    <property type="entry name" value="IQ"/>
    <property type="match status" value="3"/>
</dbReference>
<feature type="coiled-coil region" evidence="11">
    <location>
        <begin position="1428"/>
        <end position="1455"/>
    </location>
</feature>
<evidence type="ECO:0000256" key="8">
    <source>
        <dbReference type="ARBA" id="ARBA00023175"/>
    </source>
</evidence>
<evidence type="ECO:0000256" key="9">
    <source>
        <dbReference type="ARBA" id="ARBA00023203"/>
    </source>
</evidence>
<comment type="caution">
    <text evidence="15">The sequence shown here is derived from an EMBL/GenBank/DDBJ whole genome shotgun (WGS) entry which is preliminary data.</text>
</comment>
<dbReference type="InterPro" id="IPR027417">
    <property type="entry name" value="P-loop_NTPase"/>
</dbReference>
<dbReference type="Proteomes" id="UP001233172">
    <property type="component" value="Unassembled WGS sequence"/>
</dbReference>
<dbReference type="Gene3D" id="1.20.5.190">
    <property type="match status" value="2"/>
</dbReference>
<dbReference type="FunFam" id="1.10.10.820:FF:000001">
    <property type="entry name" value="Myosin heavy chain"/>
    <property type="match status" value="1"/>
</dbReference>
<proteinExistence type="inferred from homology"/>
<keyword evidence="16" id="KW-1185">Reference proteome</keyword>
<dbReference type="PANTHER" id="PTHR13140">
    <property type="entry name" value="MYOSIN"/>
    <property type="match status" value="1"/>
</dbReference>
<evidence type="ECO:0000256" key="11">
    <source>
        <dbReference type="SAM" id="Coils"/>
    </source>
</evidence>
<dbReference type="GO" id="GO:0007015">
    <property type="term" value="P:actin filament organization"/>
    <property type="evidence" value="ECO:0007669"/>
    <property type="project" value="TreeGrafter"/>
</dbReference>
<dbReference type="InterPro" id="IPR058662">
    <property type="entry name" value="Myo5a/b_dom"/>
</dbReference>
<evidence type="ECO:0000256" key="6">
    <source>
        <dbReference type="ARBA" id="ARBA00023054"/>
    </source>
</evidence>
<dbReference type="GO" id="GO:0016459">
    <property type="term" value="C:myosin complex"/>
    <property type="evidence" value="ECO:0007669"/>
    <property type="project" value="UniProtKB-KW"/>
</dbReference>
<dbReference type="PROSITE" id="PS51456">
    <property type="entry name" value="MYOSIN_MOTOR"/>
    <property type="match status" value="1"/>
</dbReference>
<evidence type="ECO:0000256" key="1">
    <source>
        <dbReference type="ARBA" id="ARBA00008314"/>
    </source>
</evidence>
<evidence type="ECO:0000259" key="14">
    <source>
        <dbReference type="PROSITE" id="PS51456"/>
    </source>
</evidence>
<evidence type="ECO:0000256" key="4">
    <source>
        <dbReference type="ARBA" id="ARBA00022840"/>
    </source>
</evidence>
<feature type="non-terminal residue" evidence="15">
    <location>
        <position position="1"/>
    </location>
</feature>
<dbReference type="InterPro" id="IPR001609">
    <property type="entry name" value="Myosin_head_motor_dom-like"/>
</dbReference>
<dbReference type="GO" id="GO:0000146">
    <property type="term" value="F:microfilament motor activity"/>
    <property type="evidence" value="ECO:0007669"/>
    <property type="project" value="TreeGrafter"/>
</dbReference>